<proteinExistence type="predicted"/>
<dbReference type="AlphaFoldDB" id="A0A5E4R124"/>
<dbReference type="Gene3D" id="3.30.70.1820">
    <property type="entry name" value="L1 transposable element, RRM domain"/>
    <property type="match status" value="1"/>
</dbReference>
<organism evidence="6 7">
    <name type="scientific">Leptidea sinapis</name>
    <dbReference type="NCBI Taxonomy" id="189913"/>
    <lineage>
        <taxon>Eukaryota</taxon>
        <taxon>Metazoa</taxon>
        <taxon>Ecdysozoa</taxon>
        <taxon>Arthropoda</taxon>
        <taxon>Hexapoda</taxon>
        <taxon>Insecta</taxon>
        <taxon>Pterygota</taxon>
        <taxon>Neoptera</taxon>
        <taxon>Endopterygota</taxon>
        <taxon>Lepidoptera</taxon>
        <taxon>Glossata</taxon>
        <taxon>Ditrysia</taxon>
        <taxon>Papilionoidea</taxon>
        <taxon>Pieridae</taxon>
        <taxon>Dismorphiinae</taxon>
        <taxon>Leptidea</taxon>
    </lineage>
</organism>
<reference evidence="6 7" key="1">
    <citation type="submission" date="2017-07" db="EMBL/GenBank/DDBJ databases">
        <authorList>
            <person name="Talla V."/>
            <person name="Backstrom N."/>
        </authorList>
    </citation>
    <scope>NUCLEOTIDE SEQUENCE [LARGE SCALE GENOMIC DNA]</scope>
</reference>
<dbReference type="Pfam" id="PF04998">
    <property type="entry name" value="RNA_pol_Rpb1_5"/>
    <property type="match status" value="1"/>
</dbReference>
<feature type="compositionally biased region" description="Basic residues" evidence="4">
    <location>
        <begin position="571"/>
        <end position="589"/>
    </location>
</feature>
<dbReference type="GO" id="GO:0003677">
    <property type="term" value="F:DNA binding"/>
    <property type="evidence" value="ECO:0007669"/>
    <property type="project" value="InterPro"/>
</dbReference>
<keyword evidence="2" id="KW-0479">Metal-binding</keyword>
<evidence type="ECO:0000313" key="7">
    <source>
        <dbReference type="Proteomes" id="UP000324832"/>
    </source>
</evidence>
<dbReference type="Gene3D" id="1.10.1790.20">
    <property type="match status" value="1"/>
</dbReference>
<dbReference type="EMBL" id="FZQP02006859">
    <property type="protein sequence ID" value="VVD04356.1"/>
    <property type="molecule type" value="Genomic_DNA"/>
</dbReference>
<protein>
    <recommendedName>
        <fullName evidence="1">DNA-directed RNA polymerase</fullName>
        <ecNumber evidence="1">2.7.7.6</ecNumber>
    </recommendedName>
</protein>
<dbReference type="SUPFAM" id="SSF64484">
    <property type="entry name" value="beta and beta-prime subunits of DNA dependent RNA-polymerase"/>
    <property type="match status" value="1"/>
</dbReference>
<evidence type="ECO:0000313" key="6">
    <source>
        <dbReference type="EMBL" id="VVD04356.1"/>
    </source>
</evidence>
<dbReference type="PANTHER" id="PTHR48446">
    <property type="entry name" value="DNA-DIRECTED RNA POLYMERASE SUBUNIT BETA' N-TERMINAL SECTION"/>
    <property type="match status" value="1"/>
</dbReference>
<dbReference type="InterPro" id="IPR007081">
    <property type="entry name" value="RNA_pol_Rpb1_5"/>
</dbReference>
<evidence type="ECO:0000256" key="1">
    <source>
        <dbReference type="ARBA" id="ARBA00012418"/>
    </source>
</evidence>
<dbReference type="InterPro" id="IPR015700">
    <property type="entry name" value="RPC1"/>
</dbReference>
<dbReference type="GO" id="GO:0003899">
    <property type="term" value="F:DNA-directed RNA polymerase activity"/>
    <property type="evidence" value="ECO:0007669"/>
    <property type="project" value="UniProtKB-EC"/>
</dbReference>
<gene>
    <name evidence="6" type="ORF">LSINAPIS_LOCUS14123</name>
</gene>
<accession>A0A5E4R124</accession>
<dbReference type="GO" id="GO:0046872">
    <property type="term" value="F:metal ion binding"/>
    <property type="evidence" value="ECO:0007669"/>
    <property type="project" value="UniProtKB-KW"/>
</dbReference>
<keyword evidence="3" id="KW-0862">Zinc</keyword>
<sequence>MGGREGLVDTAVKTAETGYLQRRLVKSLEDLVLHYDMTVRNATGEVVQFEYGSDSLDPSYMEAADRPVNLARSIADKVRRLRARYASCGPVARQLERLTLTQLVRFVRVCHDKYQRSIIEPGTAVGALAAQSIGEPGTQMTLKTFHFAGVASMNITQGVPRVKEIINASKNISTPIITAELITTYIEEVYLPNSCFLLVRLDAERIRLLCLEVNVHSIVYSICTSKLKIKPSNIEVVSEWAVRVYAARGKSGGGWLNLALQQLARQLPDVVVQGLPKVSRAVIAQDDSGHIRYKLCVEGDGLRDVMATYGVYHTLGIEAAVSTIISEIQGVMAGHGMAVDRRHVALLSAQMCARVVVSMSIDSLQKSLVDMTTAFATRFEQFENNLQNIKNTAAASNNNSNVNDVPGDFYAFRSFVIASLSTLHRQVELLQKISDQAEMRSRRKMLLVHGIPEHSKEETSAAVVKNLTQHLKTPKLDVTSISRSYRVGKNKSDKPRPILVKFQDVDLKKSIWFSKTALKGSGITLSEFLTKSRHETFMTARRKFGVNKTWTIREDSGPLVRRSVLRAAGQHRGRVRVHHPGRARQHRHGRDAAAAPARADHWHHWDRWDHWHH</sequence>
<dbReference type="GO" id="GO:0006351">
    <property type="term" value="P:DNA-templated transcription"/>
    <property type="evidence" value="ECO:0007669"/>
    <property type="project" value="InterPro"/>
</dbReference>
<name>A0A5E4R124_9NEOP</name>
<dbReference type="Gene3D" id="6.10.250.2940">
    <property type="match status" value="1"/>
</dbReference>
<evidence type="ECO:0000256" key="3">
    <source>
        <dbReference type="ARBA" id="ARBA00022833"/>
    </source>
</evidence>
<feature type="domain" description="RNA polymerase Rpb1" evidence="5">
    <location>
        <begin position="1"/>
        <end position="358"/>
    </location>
</feature>
<evidence type="ECO:0000259" key="5">
    <source>
        <dbReference type="Pfam" id="PF04998"/>
    </source>
</evidence>
<evidence type="ECO:0000256" key="2">
    <source>
        <dbReference type="ARBA" id="ARBA00022723"/>
    </source>
</evidence>
<evidence type="ECO:0000256" key="4">
    <source>
        <dbReference type="SAM" id="MobiDB-lite"/>
    </source>
</evidence>
<dbReference type="EC" id="2.7.7.6" evidence="1"/>
<dbReference type="Proteomes" id="UP000324832">
    <property type="component" value="Unassembled WGS sequence"/>
</dbReference>
<dbReference type="Gene3D" id="6.20.50.80">
    <property type="match status" value="1"/>
</dbReference>
<keyword evidence="7" id="KW-1185">Reference proteome</keyword>
<dbReference type="PANTHER" id="PTHR48446:SF1">
    <property type="entry name" value="DNA-DIRECTED RNA POLYMERASE SUBUNIT BETA' N-TERMINAL SECTION"/>
    <property type="match status" value="1"/>
</dbReference>
<feature type="region of interest" description="Disordered" evidence="4">
    <location>
        <begin position="571"/>
        <end position="596"/>
    </location>
</feature>